<accession>E1X2U0</accession>
<keyword evidence="1" id="KW-0472">Membrane</keyword>
<evidence type="ECO:0000256" key="1">
    <source>
        <dbReference type="SAM" id="Phobius"/>
    </source>
</evidence>
<proteinExistence type="predicted"/>
<dbReference type="PATRIC" id="fig|862908.3.peg.195"/>
<feature type="transmembrane region" description="Helical" evidence="1">
    <location>
        <begin position="206"/>
        <end position="226"/>
    </location>
</feature>
<gene>
    <name evidence="2" type="ordered locus">BMS_0203</name>
</gene>
<evidence type="ECO:0000313" key="3">
    <source>
        <dbReference type="Proteomes" id="UP000008963"/>
    </source>
</evidence>
<dbReference type="OrthoDB" id="5288176at2"/>
<dbReference type="Proteomes" id="UP000008963">
    <property type="component" value="Chromosome"/>
</dbReference>
<organism evidence="2 3">
    <name type="scientific">Halobacteriovorax marinus (strain ATCC BAA-682 / DSM 15412 / SJ)</name>
    <name type="common">Bacteriovorax marinus</name>
    <dbReference type="NCBI Taxonomy" id="862908"/>
    <lineage>
        <taxon>Bacteria</taxon>
        <taxon>Pseudomonadati</taxon>
        <taxon>Bdellovibrionota</taxon>
        <taxon>Bacteriovoracia</taxon>
        <taxon>Bacteriovoracales</taxon>
        <taxon>Halobacteriovoraceae</taxon>
        <taxon>Halobacteriovorax</taxon>
    </lineage>
</organism>
<dbReference type="EMBL" id="FQ312005">
    <property type="protein sequence ID" value="CBW25135.1"/>
    <property type="molecule type" value="Genomic_DNA"/>
</dbReference>
<keyword evidence="1" id="KW-0812">Transmembrane</keyword>
<protein>
    <submittedName>
        <fullName evidence="2">Membrane protein</fullName>
    </submittedName>
</protein>
<name>E1X2U0_HALMS</name>
<dbReference type="HOGENOM" id="CLU_632775_0_0_7"/>
<dbReference type="KEGG" id="bmx:BMS_0203"/>
<sequence>MEKVLIYKEDFEDFRSWLGLNIESITWQGRFRDEFEEFWKLFFLDGLSLIQISARFEYATTNTKIGPIISWFQWVRDKFISYIFIKKDISILELSAQLNIGVSELASTLRVFFVEVYPHYEDYFSETFQVGNKASQNIYIKYSDLKNKYNLEEIYRGSHEEEIMPALEVTLYDEWSIFLERMKKDLFHPEFNLSRIRKNASLKKQAVFIAEVLVLLAVGTGIFYVLKYGNQSFEKYLTEKISVYEPQFKWLDKNLTFKSNEPVEEKSFPLNVAAIDEVDDSASQLGETLVEEARFEAESEVVLTSMDSLPKDFEIAGLEQSEYEELRQRGYRDSRYGNTKVYRVMMKSVDAQRVRGSLNQLLEKYEVTQVDNVKPGLAVPGGFYYNLYVPRAKLKEFMAQVNEVDDTVIYESRTRTIRNPPGKNKVFIWVKKI</sequence>
<dbReference type="RefSeq" id="WP_014242924.1">
    <property type="nucleotide sequence ID" value="NC_016620.1"/>
</dbReference>
<keyword evidence="1" id="KW-1133">Transmembrane helix</keyword>
<dbReference type="AlphaFoldDB" id="E1X2U0"/>
<keyword evidence="3" id="KW-1185">Reference proteome</keyword>
<reference evidence="3" key="1">
    <citation type="journal article" date="2013" name="ISME J.">
        <title>A small predatory core genome in the divergent marine Bacteriovorax marinus SJ and the terrestrial Bdellovibrio bacteriovorus.</title>
        <authorList>
            <person name="Crossman L.C."/>
            <person name="Chen H."/>
            <person name="Cerdeno-Tarraga A.M."/>
            <person name="Brooks K."/>
            <person name="Quail M.A."/>
            <person name="Pineiro S.A."/>
            <person name="Hobley L."/>
            <person name="Sockett R.E."/>
            <person name="Bentley S.D."/>
            <person name="Parkhill J."/>
            <person name="Williams H.N."/>
            <person name="Stine O.C."/>
        </authorList>
    </citation>
    <scope>NUCLEOTIDE SEQUENCE [LARGE SCALE GENOMIC DNA]</scope>
    <source>
        <strain evidence="3">ATCC BAA-682 / DSM 15412 / SJ</strain>
    </source>
</reference>
<dbReference type="STRING" id="862908.BMS_0203"/>
<evidence type="ECO:0000313" key="2">
    <source>
        <dbReference type="EMBL" id="CBW25135.1"/>
    </source>
</evidence>